<accession>A0A9Y2JJ92</accession>
<protein>
    <submittedName>
        <fullName evidence="2">Uncharacterized protein</fullName>
    </submittedName>
</protein>
<keyword evidence="3" id="KW-1185">Reference proteome</keyword>
<dbReference type="RefSeq" id="WP_285994798.1">
    <property type="nucleotide sequence ID" value="NZ_CP127295.1"/>
</dbReference>
<proteinExistence type="predicted"/>
<evidence type="ECO:0000313" key="2">
    <source>
        <dbReference type="EMBL" id="WIX98313.1"/>
    </source>
</evidence>
<dbReference type="KEGG" id="amog:QRX60_30120"/>
<dbReference type="EMBL" id="CP127295">
    <property type="protein sequence ID" value="WIX98313.1"/>
    <property type="molecule type" value="Genomic_DNA"/>
</dbReference>
<reference evidence="2 3" key="1">
    <citation type="submission" date="2023-06" db="EMBL/GenBank/DDBJ databases">
        <authorList>
            <person name="Oyuntsetseg B."/>
            <person name="Kim S.B."/>
        </authorList>
    </citation>
    <scope>NUCLEOTIDE SEQUENCE [LARGE SCALE GENOMIC DNA]</scope>
    <source>
        <strain evidence="2 3">4-36</strain>
    </source>
</reference>
<gene>
    <name evidence="2" type="ORF">QRX60_30120</name>
</gene>
<evidence type="ECO:0000313" key="3">
    <source>
        <dbReference type="Proteomes" id="UP001239397"/>
    </source>
</evidence>
<name>A0A9Y2JJ92_9PSEU</name>
<sequence length="94" mass="10314">MSGPSSPRGDGRRVGEPGVFTGCPGGRRGRHDVGAVIDRFVTNSPLMFLQIEFRQSCVVRRFDRALRARPAEESVLAVTEPSLLRPIEKYSPGC</sequence>
<evidence type="ECO:0000256" key="1">
    <source>
        <dbReference type="SAM" id="MobiDB-lite"/>
    </source>
</evidence>
<dbReference type="Proteomes" id="UP001239397">
    <property type="component" value="Chromosome"/>
</dbReference>
<feature type="region of interest" description="Disordered" evidence="1">
    <location>
        <begin position="1"/>
        <end position="26"/>
    </location>
</feature>
<organism evidence="2 3">
    <name type="scientific">Amycolatopsis mongoliensis</name>
    <dbReference type="NCBI Taxonomy" id="715475"/>
    <lineage>
        <taxon>Bacteria</taxon>
        <taxon>Bacillati</taxon>
        <taxon>Actinomycetota</taxon>
        <taxon>Actinomycetes</taxon>
        <taxon>Pseudonocardiales</taxon>
        <taxon>Pseudonocardiaceae</taxon>
        <taxon>Amycolatopsis</taxon>
    </lineage>
</organism>
<dbReference type="AlphaFoldDB" id="A0A9Y2JJ92"/>